<dbReference type="Proteomes" id="UP001150217">
    <property type="component" value="Unassembled WGS sequence"/>
</dbReference>
<protein>
    <submittedName>
        <fullName evidence="2">Uncharacterized protein</fullName>
    </submittedName>
</protein>
<feature type="compositionally biased region" description="Basic residues" evidence="1">
    <location>
        <begin position="85"/>
        <end position="95"/>
    </location>
</feature>
<reference evidence="2" key="1">
    <citation type="submission" date="2022-08" db="EMBL/GenBank/DDBJ databases">
        <title>A Global Phylogenomic Analysis of the Shiitake Genus Lentinula.</title>
        <authorList>
            <consortium name="DOE Joint Genome Institute"/>
            <person name="Sierra-Patev S."/>
            <person name="Min B."/>
            <person name="Naranjo-Ortiz M."/>
            <person name="Looney B."/>
            <person name="Konkel Z."/>
            <person name="Slot J.C."/>
            <person name="Sakamoto Y."/>
            <person name="Steenwyk J.L."/>
            <person name="Rokas A."/>
            <person name="Carro J."/>
            <person name="Camarero S."/>
            <person name="Ferreira P."/>
            <person name="Molpeceres G."/>
            <person name="Ruiz-Duenas F.J."/>
            <person name="Serrano A."/>
            <person name="Henrissat B."/>
            <person name="Drula E."/>
            <person name="Hughes K.W."/>
            <person name="Mata J.L."/>
            <person name="Ishikawa N.K."/>
            <person name="Vargas-Isla R."/>
            <person name="Ushijima S."/>
            <person name="Smith C.A."/>
            <person name="Ahrendt S."/>
            <person name="Andreopoulos W."/>
            <person name="He G."/>
            <person name="Labutti K."/>
            <person name="Lipzen A."/>
            <person name="Ng V."/>
            <person name="Riley R."/>
            <person name="Sandor L."/>
            <person name="Barry K."/>
            <person name="Martinez A.T."/>
            <person name="Xiao Y."/>
            <person name="Gibbons J.G."/>
            <person name="Terashima K."/>
            <person name="Grigoriev I.V."/>
            <person name="Hibbett D.S."/>
        </authorList>
    </citation>
    <scope>NUCLEOTIDE SEQUENCE</scope>
    <source>
        <strain evidence="2">RHP3577 ss4</strain>
    </source>
</reference>
<keyword evidence="3" id="KW-1185">Reference proteome</keyword>
<evidence type="ECO:0000313" key="2">
    <source>
        <dbReference type="EMBL" id="KAJ4484553.1"/>
    </source>
</evidence>
<accession>A0ABQ8VAT6</accession>
<organism evidence="2 3">
    <name type="scientific">Lentinula lateritia</name>
    <dbReference type="NCBI Taxonomy" id="40482"/>
    <lineage>
        <taxon>Eukaryota</taxon>
        <taxon>Fungi</taxon>
        <taxon>Dikarya</taxon>
        <taxon>Basidiomycota</taxon>
        <taxon>Agaricomycotina</taxon>
        <taxon>Agaricomycetes</taxon>
        <taxon>Agaricomycetidae</taxon>
        <taxon>Agaricales</taxon>
        <taxon>Marasmiineae</taxon>
        <taxon>Omphalotaceae</taxon>
        <taxon>Lentinula</taxon>
    </lineage>
</organism>
<comment type="caution">
    <text evidence="2">The sequence shown here is derived from an EMBL/GenBank/DDBJ whole genome shotgun (WGS) entry which is preliminary data.</text>
</comment>
<name>A0ABQ8VAT6_9AGAR</name>
<evidence type="ECO:0000313" key="3">
    <source>
        <dbReference type="Proteomes" id="UP001150217"/>
    </source>
</evidence>
<feature type="compositionally biased region" description="Basic and acidic residues" evidence="1">
    <location>
        <begin position="1"/>
        <end position="17"/>
    </location>
</feature>
<dbReference type="EMBL" id="JANVFT010000053">
    <property type="protein sequence ID" value="KAJ4484553.1"/>
    <property type="molecule type" value="Genomic_DNA"/>
</dbReference>
<gene>
    <name evidence="2" type="ORF">C8R41DRAFT_839529</name>
</gene>
<feature type="region of interest" description="Disordered" evidence="1">
    <location>
        <begin position="1"/>
        <end position="22"/>
    </location>
</feature>
<evidence type="ECO:0000256" key="1">
    <source>
        <dbReference type="SAM" id="MobiDB-lite"/>
    </source>
</evidence>
<feature type="region of interest" description="Disordered" evidence="1">
    <location>
        <begin position="47"/>
        <end position="95"/>
    </location>
</feature>
<sequence>MKEENSTMRTEPREHKAPCYSHNIHRPFPLSSSSDVWSGTLRCTTCESSERDGRTRRTSKPIHPKHSEFLQPSKRVMRPTYYSKPLKHSKPRNSI</sequence>
<proteinExistence type="predicted"/>